<proteinExistence type="predicted"/>
<gene>
    <name evidence="1" type="ORF">g.22562</name>
</gene>
<protein>
    <submittedName>
        <fullName evidence="1">Uncharacterized protein</fullName>
    </submittedName>
</protein>
<name>A0A1B6IJS2_9HEMI</name>
<reference evidence="1" key="1">
    <citation type="submission" date="2015-11" db="EMBL/GenBank/DDBJ databases">
        <title>De novo transcriptome assembly of four potential Pierce s Disease insect vectors from Arizona vineyards.</title>
        <authorList>
            <person name="Tassone E.E."/>
        </authorList>
    </citation>
    <scope>NUCLEOTIDE SEQUENCE</scope>
</reference>
<dbReference type="AlphaFoldDB" id="A0A1B6IJS2"/>
<dbReference type="EMBL" id="GECU01020540">
    <property type="protein sequence ID" value="JAS87166.1"/>
    <property type="molecule type" value="Transcribed_RNA"/>
</dbReference>
<evidence type="ECO:0000313" key="1">
    <source>
        <dbReference type="EMBL" id="JAS87166.1"/>
    </source>
</evidence>
<accession>A0A1B6IJS2</accession>
<organism evidence="1">
    <name type="scientific">Homalodisca liturata</name>
    <dbReference type="NCBI Taxonomy" id="320908"/>
    <lineage>
        <taxon>Eukaryota</taxon>
        <taxon>Metazoa</taxon>
        <taxon>Ecdysozoa</taxon>
        <taxon>Arthropoda</taxon>
        <taxon>Hexapoda</taxon>
        <taxon>Insecta</taxon>
        <taxon>Pterygota</taxon>
        <taxon>Neoptera</taxon>
        <taxon>Paraneoptera</taxon>
        <taxon>Hemiptera</taxon>
        <taxon>Auchenorrhyncha</taxon>
        <taxon>Membracoidea</taxon>
        <taxon>Cicadellidae</taxon>
        <taxon>Cicadellinae</taxon>
        <taxon>Proconiini</taxon>
        <taxon>Homalodisca</taxon>
    </lineage>
</organism>
<sequence length="156" mass="17918">MASLTSNPAQTKSEYDIMFDDIRVPDFTTMQFFLQELYNSENIGFLLTAEDVSSFFGIVQQEKQVIGVPTWESVRLDHDYCLHQEAPSRIGSSVSTPPYQIQEHNKKIQENKMSRTVHDHMKKIIVKTSSGLRTIYINPEKTIFLSTPPAMRSIFL</sequence>